<comment type="caution">
    <text evidence="4">Lacks conserved residue(s) required for the propagation of feature annotation.</text>
</comment>
<keyword evidence="4" id="KW-0812">Transmembrane</keyword>
<feature type="transmembrane region" description="Helical" evidence="4">
    <location>
        <begin position="135"/>
        <end position="159"/>
    </location>
</feature>
<keyword evidence="4" id="KW-0520">NAD</keyword>
<comment type="subcellular location">
    <subcellularLocation>
        <location evidence="4">Cell membrane</location>
        <topology evidence="4">Multi-pass membrane protein</topology>
    </subcellularLocation>
</comment>
<evidence type="ECO:0000313" key="5">
    <source>
        <dbReference type="EMBL" id="QAX81782.1"/>
    </source>
</evidence>
<dbReference type="InterPro" id="IPR042106">
    <property type="entry name" value="Nuo/plastoQ_OxRdtase_6_NuoJ"/>
</dbReference>
<evidence type="ECO:0000313" key="6">
    <source>
        <dbReference type="Proteomes" id="UP000288953"/>
    </source>
</evidence>
<dbReference type="EMBL" id="CP026512">
    <property type="protein sequence ID" value="QAX81782.1"/>
    <property type="molecule type" value="Genomic_DNA"/>
</dbReference>
<dbReference type="PANTHER" id="PTHR33269:SF17">
    <property type="entry name" value="NADH-UBIQUINONE OXIDOREDUCTASE CHAIN 6"/>
    <property type="match status" value="1"/>
</dbReference>
<evidence type="ECO:0000256" key="4">
    <source>
        <dbReference type="RuleBase" id="RU004429"/>
    </source>
</evidence>
<proteinExistence type="inferred from homology"/>
<name>A0ABX5R821_9PSED</name>
<sequence>MTFAFYLSSSIAVASAFRVITNTNPVHALLYLIISLISVAMIFFSLGAPFAGMLEMIAYAGAIMVLFVFVVMILNLGPTSVVQERAWLKPNIWLGPVILTALLLSELLYMLFAYQSGQTISNTKIDAKAIGGSLFGPYLLVVELTSMLLLAAAVTTFHLGRNEANE</sequence>
<dbReference type="NCBIfam" id="NF005162">
    <property type="entry name" value="PRK06638.1-1"/>
    <property type="match status" value="1"/>
</dbReference>
<comment type="subunit">
    <text evidence="3">Composed of 13 different subunits. Subunits NuoA, H, J, K, L, M, N constitute the membrane sector of the complex.</text>
</comment>
<reference evidence="5 6" key="1">
    <citation type="journal article" date="2018" name="Genome Biol. Evol.">
        <title>Partnering With a Pest: Genomes of Hemlock Woolly Adelgid Symbionts Reveal Atypical Nutritional Provisioning Patterns in Dual-Obligate Bacteria.</title>
        <authorList>
            <person name="Weglarz K.M."/>
            <person name="Havill N.P."/>
            <person name="Burke G.R."/>
            <person name="von Dohlen C.D."/>
        </authorList>
    </citation>
    <scope>NUCLEOTIDE SEQUENCE [LARGE SCALE GENOMIC DNA]</scope>
    <source>
        <strain evidence="5 6">HWA_ENA</strain>
    </source>
</reference>
<keyword evidence="4" id="KW-0472">Membrane</keyword>
<dbReference type="Gene3D" id="1.20.120.1200">
    <property type="entry name" value="NADH-ubiquinone/plastoquinone oxidoreductase chain 6, subunit NuoJ"/>
    <property type="match status" value="1"/>
</dbReference>
<keyword evidence="4" id="KW-1133">Transmembrane helix</keyword>
<comment type="function">
    <text evidence="4">NDH-1 shuttles electrons from NADH, via FMN and iron-sulfur (Fe-S) centers, to quinones in the respiratory chain. Couples the redox reaction to proton translocation (for every two electrons transferred, four hydrogen ions are translocated across the cytoplasmic membrane), and thus conserves the redox energy in a proton gradient.</text>
</comment>
<dbReference type="Proteomes" id="UP000288953">
    <property type="component" value="Chromosome"/>
</dbReference>
<protein>
    <recommendedName>
        <fullName evidence="2 4">NADH-quinone oxidoreductase subunit J</fullName>
        <ecNumber evidence="4">7.1.1.-</ecNumber>
    </recommendedName>
</protein>
<dbReference type="GO" id="GO:0016491">
    <property type="term" value="F:oxidoreductase activity"/>
    <property type="evidence" value="ECO:0007669"/>
    <property type="project" value="UniProtKB-KW"/>
</dbReference>
<feature type="transmembrane region" description="Helical" evidence="4">
    <location>
        <begin position="92"/>
        <end position="114"/>
    </location>
</feature>
<evidence type="ECO:0000256" key="3">
    <source>
        <dbReference type="ARBA" id="ARBA00025811"/>
    </source>
</evidence>
<dbReference type="EC" id="7.1.1.-" evidence="4"/>
<keyword evidence="6" id="KW-1185">Reference proteome</keyword>
<evidence type="ECO:0000256" key="2">
    <source>
        <dbReference type="ARBA" id="ARBA00019907"/>
    </source>
</evidence>
<keyword evidence="5" id="KW-0560">Oxidoreductase</keyword>
<dbReference type="PANTHER" id="PTHR33269">
    <property type="entry name" value="NADH-UBIQUINONE OXIDOREDUCTASE CHAIN 6"/>
    <property type="match status" value="1"/>
</dbReference>
<keyword evidence="4" id="KW-0874">Quinone</keyword>
<organism evidence="5 6">
    <name type="scientific">Candidatus Pseudomonas adelgestsugas</name>
    <dbReference type="NCBI Taxonomy" id="1302376"/>
    <lineage>
        <taxon>Bacteria</taxon>
        <taxon>Pseudomonadati</taxon>
        <taxon>Pseudomonadota</taxon>
        <taxon>Gammaproteobacteria</taxon>
        <taxon>Pseudomonadales</taxon>
        <taxon>Pseudomonadaceae</taxon>
        <taxon>Pseudomonas</taxon>
    </lineage>
</organism>
<dbReference type="RefSeq" id="WP_129211002.1">
    <property type="nucleotide sequence ID" value="NZ_CP026512.1"/>
</dbReference>
<feature type="transmembrane region" description="Helical" evidence="4">
    <location>
        <begin position="57"/>
        <end position="77"/>
    </location>
</feature>
<keyword evidence="4" id="KW-1003">Cell membrane</keyword>
<dbReference type="InterPro" id="IPR001457">
    <property type="entry name" value="NADH_UbQ/plastoQ_OxRdtase_su6"/>
</dbReference>
<evidence type="ECO:0000256" key="1">
    <source>
        <dbReference type="ARBA" id="ARBA00005698"/>
    </source>
</evidence>
<comment type="catalytic activity">
    <reaction evidence="4">
        <text>a quinone + NADH + 5 H(+)(in) = a quinol + NAD(+) + 4 H(+)(out)</text>
        <dbReference type="Rhea" id="RHEA:57888"/>
        <dbReference type="ChEBI" id="CHEBI:15378"/>
        <dbReference type="ChEBI" id="CHEBI:24646"/>
        <dbReference type="ChEBI" id="CHEBI:57540"/>
        <dbReference type="ChEBI" id="CHEBI:57945"/>
        <dbReference type="ChEBI" id="CHEBI:132124"/>
    </reaction>
</comment>
<gene>
    <name evidence="5" type="primary">nuoJ</name>
    <name evidence="5" type="ORF">C3B55_00439</name>
</gene>
<feature type="transmembrane region" description="Helical" evidence="4">
    <location>
        <begin position="28"/>
        <end position="50"/>
    </location>
</feature>
<accession>A0ABX5R821</accession>
<dbReference type="Pfam" id="PF00499">
    <property type="entry name" value="Oxidored_q3"/>
    <property type="match status" value="1"/>
</dbReference>
<comment type="similarity">
    <text evidence="1 4">Belongs to the complex I subunit 6 family.</text>
</comment>